<dbReference type="PROSITE" id="PS50119">
    <property type="entry name" value="ZF_BBOX"/>
    <property type="match status" value="1"/>
</dbReference>
<dbReference type="PROSITE" id="PS51125">
    <property type="entry name" value="NHL"/>
    <property type="match status" value="2"/>
</dbReference>
<sequence length="478" mass="53484">MTSKSSNQAQEDKDLTPFCDKHKEERLKFYCTDDHVAVCRDCILTKHNKHNCVDIADEAETHREKIKCAFNNLSKNISLFENAESEVSKQLEDTNEDVNKTVTVIEQQESDIIEEVKRTSAQLIAEAKDHAAAQIKSLEAEKDRVQQQKESIHSICEDAKKLVQHCSHVDVIKCSKNIQAKMKEFKNAKPTVQAKTTEITFCKEKLPADFFGRVKKLEWLKTASLVREFHSSMNNLFDLSCSQSGAVYVVCDTSKKLQAISPFHEVKFEVHVPDPRGVTVLSDDRLVVTCDDGCRVYSSSGKHVKTFGQGDMSTPQGVTVDNNGHILVCDQNNKCICVYDAVEYSFIDKISVPMCKYPHYITVLPCDTIVVSDWSGHCVYGVTPQSDVMFQYGTPGEKGLGDGYLKNPWGVCTDSVGHIFIADLGNNRVVVLNSDGQLLRYVVGREQVSIPQGVTIDNKGQLVVGELKGKLKTFRFVQ</sequence>
<dbReference type="PANTHER" id="PTHR24104">
    <property type="entry name" value="E3 UBIQUITIN-PROTEIN LIGASE NHLRC1-RELATED"/>
    <property type="match status" value="1"/>
</dbReference>
<keyword evidence="2" id="KW-0479">Metal-binding</keyword>
<feature type="repeat" description="NHL" evidence="3">
    <location>
        <begin position="301"/>
        <end position="342"/>
    </location>
</feature>
<dbReference type="Proteomes" id="UP000085678">
    <property type="component" value="Unplaced"/>
</dbReference>
<evidence type="ECO:0000256" key="1">
    <source>
        <dbReference type="ARBA" id="ARBA00022737"/>
    </source>
</evidence>
<organism evidence="6 7">
    <name type="scientific">Lingula anatina</name>
    <name type="common">Brachiopod</name>
    <name type="synonym">Lingula unguis</name>
    <dbReference type="NCBI Taxonomy" id="7574"/>
    <lineage>
        <taxon>Eukaryota</taxon>
        <taxon>Metazoa</taxon>
        <taxon>Spiralia</taxon>
        <taxon>Lophotrochozoa</taxon>
        <taxon>Brachiopoda</taxon>
        <taxon>Linguliformea</taxon>
        <taxon>Lingulata</taxon>
        <taxon>Lingulida</taxon>
        <taxon>Linguloidea</taxon>
        <taxon>Lingulidae</taxon>
        <taxon>Lingula</taxon>
    </lineage>
</organism>
<dbReference type="InParanoid" id="A0A1S3I9D0"/>
<dbReference type="KEGG" id="lak:106162166"/>
<feature type="coiled-coil region" evidence="4">
    <location>
        <begin position="88"/>
        <end position="155"/>
    </location>
</feature>
<dbReference type="CDD" id="cd19756">
    <property type="entry name" value="Bbox2"/>
    <property type="match status" value="1"/>
</dbReference>
<dbReference type="InterPro" id="IPR000315">
    <property type="entry name" value="Znf_B-box"/>
</dbReference>
<dbReference type="SUPFAM" id="SSF57845">
    <property type="entry name" value="B-box zinc-binding domain"/>
    <property type="match status" value="1"/>
</dbReference>
<dbReference type="STRING" id="7574.A0A1S3I9D0"/>
<keyword evidence="2" id="KW-0863">Zinc-finger</keyword>
<dbReference type="Pfam" id="PF00643">
    <property type="entry name" value="zf-B_box"/>
    <property type="match status" value="1"/>
</dbReference>
<keyword evidence="2" id="KW-0862">Zinc</keyword>
<proteinExistence type="predicted"/>
<feature type="domain" description="B box-type" evidence="5">
    <location>
        <begin position="14"/>
        <end position="55"/>
    </location>
</feature>
<protein>
    <submittedName>
        <fullName evidence="7">Tripartite motif-containing protein 3-like</fullName>
    </submittedName>
</protein>
<keyword evidence="6" id="KW-1185">Reference proteome</keyword>
<dbReference type="RefSeq" id="XP_013394798.1">
    <property type="nucleotide sequence ID" value="XM_013539344.2"/>
</dbReference>
<feature type="repeat" description="NHL" evidence="3">
    <location>
        <begin position="396"/>
        <end position="435"/>
    </location>
</feature>
<dbReference type="SUPFAM" id="SSF101898">
    <property type="entry name" value="NHL repeat"/>
    <property type="match status" value="1"/>
</dbReference>
<dbReference type="CDD" id="cd05819">
    <property type="entry name" value="NHL"/>
    <property type="match status" value="1"/>
</dbReference>
<evidence type="ECO:0000256" key="3">
    <source>
        <dbReference type="PROSITE-ProRule" id="PRU00504"/>
    </source>
</evidence>
<dbReference type="GO" id="GO:0061630">
    <property type="term" value="F:ubiquitin protein ligase activity"/>
    <property type="evidence" value="ECO:0007669"/>
    <property type="project" value="TreeGrafter"/>
</dbReference>
<evidence type="ECO:0000259" key="5">
    <source>
        <dbReference type="PROSITE" id="PS50119"/>
    </source>
</evidence>
<evidence type="ECO:0000256" key="4">
    <source>
        <dbReference type="SAM" id="Coils"/>
    </source>
</evidence>
<keyword evidence="1" id="KW-0677">Repeat</keyword>
<evidence type="ECO:0000313" key="7">
    <source>
        <dbReference type="RefSeq" id="XP_013394798.1"/>
    </source>
</evidence>
<dbReference type="Gene3D" id="3.30.160.60">
    <property type="entry name" value="Classic Zinc Finger"/>
    <property type="match status" value="1"/>
</dbReference>
<dbReference type="PANTHER" id="PTHR24104:SF47">
    <property type="entry name" value="E3 UBIQUITIN-PROTEIN LIGASE NHLRC1"/>
    <property type="match status" value="1"/>
</dbReference>
<dbReference type="InterPro" id="IPR001258">
    <property type="entry name" value="NHL_repeat"/>
</dbReference>
<accession>A0A1S3I9D0</accession>
<dbReference type="Gene3D" id="2.120.10.30">
    <property type="entry name" value="TolB, C-terminal domain"/>
    <property type="match status" value="1"/>
</dbReference>
<evidence type="ECO:0000256" key="2">
    <source>
        <dbReference type="PROSITE-ProRule" id="PRU00024"/>
    </source>
</evidence>
<keyword evidence="4" id="KW-0175">Coiled coil</keyword>
<reference evidence="7" key="1">
    <citation type="submission" date="2025-08" db="UniProtKB">
        <authorList>
            <consortium name="RefSeq"/>
        </authorList>
    </citation>
    <scope>IDENTIFICATION</scope>
    <source>
        <tissue evidence="7">Gonads</tissue>
    </source>
</reference>
<dbReference type="OrthoDB" id="6105938at2759"/>
<name>A0A1S3I9D0_LINAN</name>
<dbReference type="AlphaFoldDB" id="A0A1S3I9D0"/>
<gene>
    <name evidence="7" type="primary">LOC106162166</name>
</gene>
<dbReference type="Pfam" id="PF01436">
    <property type="entry name" value="NHL"/>
    <property type="match status" value="2"/>
</dbReference>
<dbReference type="InterPro" id="IPR050952">
    <property type="entry name" value="TRIM-NHL_E3_ligases"/>
</dbReference>
<dbReference type="GO" id="GO:0000209">
    <property type="term" value="P:protein polyubiquitination"/>
    <property type="evidence" value="ECO:0007669"/>
    <property type="project" value="TreeGrafter"/>
</dbReference>
<dbReference type="GO" id="GO:0043161">
    <property type="term" value="P:proteasome-mediated ubiquitin-dependent protein catabolic process"/>
    <property type="evidence" value="ECO:0007669"/>
    <property type="project" value="TreeGrafter"/>
</dbReference>
<dbReference type="GO" id="GO:0008270">
    <property type="term" value="F:zinc ion binding"/>
    <property type="evidence" value="ECO:0007669"/>
    <property type="project" value="UniProtKB-KW"/>
</dbReference>
<dbReference type="GeneID" id="106162166"/>
<evidence type="ECO:0000313" key="6">
    <source>
        <dbReference type="Proteomes" id="UP000085678"/>
    </source>
</evidence>
<dbReference type="SMART" id="SM00336">
    <property type="entry name" value="BBOX"/>
    <property type="match status" value="1"/>
</dbReference>
<dbReference type="InterPro" id="IPR011042">
    <property type="entry name" value="6-blade_b-propeller_TolB-like"/>
</dbReference>